<gene>
    <name evidence="2" type="ORF">GMLC_43270</name>
</gene>
<evidence type="ECO:0000313" key="2">
    <source>
        <dbReference type="EMBL" id="GFO70748.1"/>
    </source>
</evidence>
<name>A0A6V8NDN1_9BACT</name>
<proteinExistence type="predicted"/>
<dbReference type="Proteomes" id="UP000587586">
    <property type="component" value="Unassembled WGS sequence"/>
</dbReference>
<dbReference type="Gene3D" id="1.20.1260.10">
    <property type="match status" value="1"/>
</dbReference>
<comment type="caution">
    <text evidence="2">The sequence shown here is derived from an EMBL/GenBank/DDBJ whole genome shotgun (WGS) entry which is preliminary data.</text>
</comment>
<dbReference type="PANTHER" id="PTHR38593:SF1">
    <property type="entry name" value="BLR2558 PROTEIN"/>
    <property type="match status" value="1"/>
</dbReference>
<feature type="domain" description="DUF4142" evidence="1">
    <location>
        <begin position="34"/>
        <end position="167"/>
    </location>
</feature>
<dbReference type="AlphaFoldDB" id="A0A6V8NDN1"/>
<evidence type="ECO:0000259" key="1">
    <source>
        <dbReference type="Pfam" id="PF13628"/>
    </source>
</evidence>
<accession>A0A6V8NDN1</accession>
<organism evidence="2 3">
    <name type="scientific">Geomonas limicola</name>
    <dbReference type="NCBI Taxonomy" id="2740186"/>
    <lineage>
        <taxon>Bacteria</taxon>
        <taxon>Pseudomonadati</taxon>
        <taxon>Thermodesulfobacteriota</taxon>
        <taxon>Desulfuromonadia</taxon>
        <taxon>Geobacterales</taxon>
        <taxon>Geobacteraceae</taxon>
        <taxon>Geomonas</taxon>
    </lineage>
</organism>
<dbReference type="InterPro" id="IPR025419">
    <property type="entry name" value="DUF4142"/>
</dbReference>
<dbReference type="PANTHER" id="PTHR38593">
    <property type="entry name" value="BLR2558 PROTEIN"/>
    <property type="match status" value="1"/>
</dbReference>
<dbReference type="RefSeq" id="WP_183363354.1">
    <property type="nucleotide sequence ID" value="NZ_BLXZ01000011.1"/>
</dbReference>
<dbReference type="Pfam" id="PF13628">
    <property type="entry name" value="DUF4142"/>
    <property type="match status" value="1"/>
</dbReference>
<protein>
    <recommendedName>
        <fullName evidence="1">DUF4142 domain-containing protein</fullName>
    </recommendedName>
</protein>
<dbReference type="EMBL" id="BLXZ01000011">
    <property type="protein sequence ID" value="GFO70748.1"/>
    <property type="molecule type" value="Genomic_DNA"/>
</dbReference>
<keyword evidence="3" id="KW-1185">Reference proteome</keyword>
<reference evidence="3" key="1">
    <citation type="submission" date="2020-06" db="EMBL/GenBank/DDBJ databases">
        <title>Draft genomic sequecing of Geomonas sp. Red745.</title>
        <authorList>
            <person name="Itoh H."/>
            <person name="Xu Z.X."/>
            <person name="Ushijima N."/>
            <person name="Masuda Y."/>
            <person name="Shiratori Y."/>
            <person name="Senoo K."/>
        </authorList>
    </citation>
    <scope>NUCLEOTIDE SEQUENCE [LARGE SCALE GENOMIC DNA]</scope>
    <source>
        <strain evidence="3">Red745</strain>
    </source>
</reference>
<dbReference type="InterPro" id="IPR012347">
    <property type="entry name" value="Ferritin-like"/>
</dbReference>
<evidence type="ECO:0000313" key="3">
    <source>
        <dbReference type="Proteomes" id="UP000587586"/>
    </source>
</evidence>
<sequence length="174" mass="19605">MTARFFWIGILVVALLGATCGWGLAQETLTPGGKRFLKEAASINVMEMQLGRLARERGEDPEVKEFGEQLEMDHGNAKDDLQKVAAANNVKLPPQVERKHAGLLARLTKLSGGEFDRTFVQAMIRSHKKSVARFKKANRRLDDEDLKAWSLHYLPILQEHLDHARSLAQKLGRH</sequence>